<evidence type="ECO:0000259" key="1">
    <source>
        <dbReference type="PROSITE" id="PS50878"/>
    </source>
</evidence>
<dbReference type="GO" id="GO:0004523">
    <property type="term" value="F:RNA-DNA hybrid ribonuclease activity"/>
    <property type="evidence" value="ECO:0007669"/>
    <property type="project" value="InterPro"/>
</dbReference>
<dbReference type="GO" id="GO:0003676">
    <property type="term" value="F:nucleic acid binding"/>
    <property type="evidence" value="ECO:0007669"/>
    <property type="project" value="InterPro"/>
</dbReference>
<protein>
    <recommendedName>
        <fullName evidence="1">Reverse transcriptase domain-containing protein</fullName>
    </recommendedName>
</protein>
<dbReference type="Pfam" id="PF13456">
    <property type="entry name" value="RVT_3"/>
    <property type="match status" value="1"/>
</dbReference>
<feature type="domain" description="Reverse transcriptase" evidence="1">
    <location>
        <begin position="318"/>
        <end position="563"/>
    </location>
</feature>
<dbReference type="InterPro" id="IPR000477">
    <property type="entry name" value="RT_dom"/>
</dbReference>
<dbReference type="PANTHER" id="PTHR33116">
    <property type="entry name" value="REVERSE TRANSCRIPTASE ZINC-BINDING DOMAIN-CONTAINING PROTEIN-RELATED-RELATED"/>
    <property type="match status" value="1"/>
</dbReference>
<dbReference type="CDD" id="cd01650">
    <property type="entry name" value="RT_nLTR_like"/>
    <property type="match status" value="1"/>
</dbReference>
<accession>A0A2N9IUS1</accession>
<name>A0A2N9IUS1_FAGSY</name>
<dbReference type="Pfam" id="PF00078">
    <property type="entry name" value="RVT_1"/>
    <property type="match status" value="2"/>
</dbReference>
<sequence>MGDFNELLSMNEKLGGQVRSSRQMQDFRDAIDECGFVDLGYQGSPFTSCNNRVDSGTVWEHLDRGLATIPWMNIFPGARIIHLHASNSDHYPICLVPTPDHSPTRVKHRLFRFEEVWLSNPGCRETVDAAWRTQRTGSHMYRVQDKIRNCRKELRKWSSRQFGNISQQLKIKTAQLQAAKENSRARTGWLKGGDRNTRYFHQKATQRRRRNLITEIHDGQGVTHTGDEAVGRLFEEYFDSLFKTSNPNEFESALEGIDPVVTVEMNNRLTKPFQRQEVDYALKQMAPLKAPSPDGMSPIFYQNFWDFVGNDVSSAILSCLNSGSILKSINHTYITLIPKKQNPIKVTDFRPISLCNVIYKILSKVLTNRLKPILPHIISETQSAFVPGRLITDNILVAFETLHHMKTRHTGKEGFMALKLDMSKAYDRVEWAFLKQPTRGLRQGDPLSPYLFLLCAEGLHGLLRQAANNKLIRGISLSRGGPQLTHLFFADDSLLFCRARRDECETLLNILSQYEAVSGQQINREKTTLFFSKSTPASKQSELIQLLGVPAIKEYEKYLGLPSFMGQSRRESFTQIKERIWQRLQGWKQKLLSQARRETLIKAVVQAIPAFSMSCFKLPMILCQDIEVLIRKFWWGHGGSQKKIHWVNWETLCTSKKQGGIGFRDMRKFNDALLAKQVWRLQQNDNSLFYRVFKAKYFPQCSILDEGVKTNGSYAWRSITQARKVIRDDHHCFPENAKVANLINPTTRRWKQTVIEHIFSPSEAHQILGLPLGSNASKDTLYWPFTPTGKFSVRSAYHLLMNPDQRLSPPSTTFMPENGVWQQIWSLNLPPKIRHFLWRTYRESLPTKKNLQSRHIPVDPRSSECLIADEDAIHSIWGCQVLTPLWAKTGHFHALQALQFSSFGELLKEVLNKLDEHHQLIFAVQVWLVWFRHNKGRVENQWDDLGRLGIRASIIIQDHLMHHSKSETTTLPSPITHWQPPDRGTWKINFDGAMRKDIGAAGVGVVVQNHQGHAVAAYTERFHLPQTPAIIEALAARAAVHLALELKLDQVSFEGDSEIIH</sequence>
<dbReference type="InterPro" id="IPR026960">
    <property type="entry name" value="RVT-Znf"/>
</dbReference>
<dbReference type="InterPro" id="IPR036397">
    <property type="entry name" value="RNaseH_sf"/>
</dbReference>
<dbReference type="InterPro" id="IPR012337">
    <property type="entry name" value="RNaseH-like_sf"/>
</dbReference>
<dbReference type="Gene3D" id="3.60.10.10">
    <property type="entry name" value="Endonuclease/exonuclease/phosphatase"/>
    <property type="match status" value="1"/>
</dbReference>
<dbReference type="SUPFAM" id="SSF56219">
    <property type="entry name" value="DNase I-like"/>
    <property type="match status" value="1"/>
</dbReference>
<dbReference type="InterPro" id="IPR043502">
    <property type="entry name" value="DNA/RNA_pol_sf"/>
</dbReference>
<dbReference type="InterPro" id="IPR036691">
    <property type="entry name" value="Endo/exonu/phosph_ase_sf"/>
</dbReference>
<dbReference type="EMBL" id="OIVN01006217">
    <property type="protein sequence ID" value="SPD28034.1"/>
    <property type="molecule type" value="Genomic_DNA"/>
</dbReference>
<proteinExistence type="predicted"/>
<dbReference type="AlphaFoldDB" id="A0A2N9IUS1"/>
<dbReference type="PANTHER" id="PTHR33116:SF86">
    <property type="entry name" value="REVERSE TRANSCRIPTASE DOMAIN-CONTAINING PROTEIN"/>
    <property type="match status" value="1"/>
</dbReference>
<organism evidence="2">
    <name type="scientific">Fagus sylvatica</name>
    <name type="common">Beechnut</name>
    <dbReference type="NCBI Taxonomy" id="28930"/>
    <lineage>
        <taxon>Eukaryota</taxon>
        <taxon>Viridiplantae</taxon>
        <taxon>Streptophyta</taxon>
        <taxon>Embryophyta</taxon>
        <taxon>Tracheophyta</taxon>
        <taxon>Spermatophyta</taxon>
        <taxon>Magnoliopsida</taxon>
        <taxon>eudicotyledons</taxon>
        <taxon>Gunneridae</taxon>
        <taxon>Pentapetalae</taxon>
        <taxon>rosids</taxon>
        <taxon>fabids</taxon>
        <taxon>Fagales</taxon>
        <taxon>Fagaceae</taxon>
        <taxon>Fagus</taxon>
    </lineage>
</organism>
<evidence type="ECO:0000313" key="2">
    <source>
        <dbReference type="EMBL" id="SPD28034.1"/>
    </source>
</evidence>
<dbReference type="InterPro" id="IPR044730">
    <property type="entry name" value="RNase_H-like_dom_plant"/>
</dbReference>
<dbReference type="Gene3D" id="3.30.420.10">
    <property type="entry name" value="Ribonuclease H-like superfamily/Ribonuclease H"/>
    <property type="match status" value="1"/>
</dbReference>
<dbReference type="SUPFAM" id="SSF53098">
    <property type="entry name" value="Ribonuclease H-like"/>
    <property type="match status" value="1"/>
</dbReference>
<dbReference type="InterPro" id="IPR002156">
    <property type="entry name" value="RNaseH_domain"/>
</dbReference>
<reference evidence="2" key="1">
    <citation type="submission" date="2018-02" db="EMBL/GenBank/DDBJ databases">
        <authorList>
            <person name="Cohen D.B."/>
            <person name="Kent A.D."/>
        </authorList>
    </citation>
    <scope>NUCLEOTIDE SEQUENCE</scope>
</reference>
<dbReference type="Pfam" id="PF13966">
    <property type="entry name" value="zf-RVT"/>
    <property type="match status" value="1"/>
</dbReference>
<gene>
    <name evidence="2" type="ORF">FSB_LOCUS55916</name>
</gene>
<dbReference type="PROSITE" id="PS50878">
    <property type="entry name" value="RT_POL"/>
    <property type="match status" value="1"/>
</dbReference>
<dbReference type="SUPFAM" id="SSF56672">
    <property type="entry name" value="DNA/RNA polymerases"/>
    <property type="match status" value="1"/>
</dbReference>
<dbReference type="CDD" id="cd06222">
    <property type="entry name" value="RNase_H_like"/>
    <property type="match status" value="1"/>
</dbReference>